<evidence type="ECO:0000256" key="3">
    <source>
        <dbReference type="ARBA" id="ARBA00022692"/>
    </source>
</evidence>
<feature type="transmembrane region" description="Helical" evidence="6">
    <location>
        <begin position="425"/>
        <end position="447"/>
    </location>
</feature>
<reference evidence="8" key="1">
    <citation type="submission" date="2025-08" db="UniProtKB">
        <authorList>
            <consortium name="RefSeq"/>
        </authorList>
    </citation>
    <scope>IDENTIFICATION</scope>
</reference>
<feature type="transmembrane region" description="Helical" evidence="6">
    <location>
        <begin position="141"/>
        <end position="161"/>
    </location>
</feature>
<dbReference type="RefSeq" id="XP_012678015.2">
    <property type="nucleotide sequence ID" value="XM_012822561.3"/>
</dbReference>
<evidence type="ECO:0000256" key="1">
    <source>
        <dbReference type="ARBA" id="ARBA00004141"/>
    </source>
</evidence>
<dbReference type="OrthoDB" id="413079at2759"/>
<dbReference type="Gene3D" id="1.20.1250.20">
    <property type="entry name" value="MFS general substrate transporter like domains"/>
    <property type="match status" value="1"/>
</dbReference>
<proteinExistence type="inferred from homology"/>
<feature type="transmembrane region" description="Helical" evidence="6">
    <location>
        <begin position="392"/>
        <end position="413"/>
    </location>
</feature>
<keyword evidence="5 6" id="KW-0472">Membrane</keyword>
<dbReference type="PANTHER" id="PTHR23121">
    <property type="entry name" value="SODIUM-DEPENDENT GLUCOSE TRANSPORTER 1"/>
    <property type="match status" value="1"/>
</dbReference>
<dbReference type="GO" id="GO:0016020">
    <property type="term" value="C:membrane"/>
    <property type="evidence" value="ECO:0007669"/>
    <property type="project" value="UniProtKB-SubCell"/>
</dbReference>
<evidence type="ECO:0000313" key="8">
    <source>
        <dbReference type="RefSeq" id="XP_012678015.2"/>
    </source>
</evidence>
<dbReference type="KEGG" id="char:105895871"/>
<feature type="transmembrane region" description="Helical" evidence="6">
    <location>
        <begin position="53"/>
        <end position="75"/>
    </location>
</feature>
<protein>
    <submittedName>
        <fullName evidence="8">Major facilitator superfamily domain-containing protein 4A</fullName>
    </submittedName>
</protein>
<dbReference type="GeneID" id="105895871"/>
<sequence length="500" mass="54833">MKFVDSRVWGLFKSNWQHTLTYWSVFFSFGLCVAFLGPTILDLRCQTQSSLQEITWVFFSQQLFLFLGSSIGGLFSKSLKCSLSALAVSTLVISVVFAMIPLCHRVMALAVAMAVAGLAMGIIDTIANLQLVKLYQKDSTIFLQVLHFFVGLGALVSPLIADPFLSETPCVLANQTNRSTTMRHIRNTLGGLPTHNVSHYPFHTEGEVVTNISYAFWIMALINLPVPMGVLILMYKERMLGCGNGARTRLLEKDKLDMRVRGSTASTASASQSNMDYRSLFSCCRYGDQSGQPLGFVGIHVLGGLVLFFSDGIVGAYEGFVYSYAVAEPLSMPHKTAGYLTSVFWAAITVGRLASIPMTYYFKPSRQLTVNQVGVIFTLLMLLMLYSSAAFLFVGTLALGLCISSVYPCMLAYTEDMLNYKGCATTVLVTSASMGEMLLQLLVGSVMHSKGSYSFMVCGVIFSFLGLCSFLAFLFCWRVYRSQSSGDAEKNTMAEKADVG</sequence>
<dbReference type="AlphaFoldDB" id="A0A6P3VQ26"/>
<dbReference type="SUPFAM" id="SSF103473">
    <property type="entry name" value="MFS general substrate transporter"/>
    <property type="match status" value="1"/>
</dbReference>
<comment type="subcellular location">
    <subcellularLocation>
        <location evidence="1">Membrane</location>
        <topology evidence="1">Multi-pass membrane protein</topology>
    </subcellularLocation>
</comment>
<organism evidence="7 8">
    <name type="scientific">Clupea harengus</name>
    <name type="common">Atlantic herring</name>
    <dbReference type="NCBI Taxonomy" id="7950"/>
    <lineage>
        <taxon>Eukaryota</taxon>
        <taxon>Metazoa</taxon>
        <taxon>Chordata</taxon>
        <taxon>Craniata</taxon>
        <taxon>Vertebrata</taxon>
        <taxon>Euteleostomi</taxon>
        <taxon>Actinopterygii</taxon>
        <taxon>Neopterygii</taxon>
        <taxon>Teleostei</taxon>
        <taxon>Clupei</taxon>
        <taxon>Clupeiformes</taxon>
        <taxon>Clupeoidei</taxon>
        <taxon>Clupeidae</taxon>
        <taxon>Clupea</taxon>
    </lineage>
</organism>
<feature type="transmembrane region" description="Helical" evidence="6">
    <location>
        <begin position="294"/>
        <end position="317"/>
    </location>
</feature>
<evidence type="ECO:0000256" key="4">
    <source>
        <dbReference type="ARBA" id="ARBA00022989"/>
    </source>
</evidence>
<evidence type="ECO:0000256" key="5">
    <source>
        <dbReference type="ARBA" id="ARBA00023136"/>
    </source>
</evidence>
<feature type="transmembrane region" description="Helical" evidence="6">
    <location>
        <begin position="337"/>
        <end position="356"/>
    </location>
</feature>
<keyword evidence="3 6" id="KW-0812">Transmembrane</keyword>
<name>A0A6P3VQ26_CLUHA</name>
<dbReference type="PANTHER" id="PTHR23121:SF10">
    <property type="entry name" value="MAJOR FACILITATOR SUPERFAMILY DOMAIN-CONTAINING PROTEIN 4A"/>
    <property type="match status" value="1"/>
</dbReference>
<dbReference type="InterPro" id="IPR036259">
    <property type="entry name" value="MFS_trans_sf"/>
</dbReference>
<dbReference type="Proteomes" id="UP000515152">
    <property type="component" value="Chromosome 5"/>
</dbReference>
<feature type="transmembrane region" description="Helical" evidence="6">
    <location>
        <begin position="214"/>
        <end position="235"/>
    </location>
</feature>
<gene>
    <name evidence="8" type="primary">mfsd4aa</name>
</gene>
<dbReference type="CTD" id="393503"/>
<accession>A0A6P3VQ26</accession>
<evidence type="ECO:0000256" key="6">
    <source>
        <dbReference type="SAM" id="Phobius"/>
    </source>
</evidence>
<evidence type="ECO:0000256" key="2">
    <source>
        <dbReference type="ARBA" id="ARBA00008335"/>
    </source>
</evidence>
<feature type="transmembrane region" description="Helical" evidence="6">
    <location>
        <begin position="106"/>
        <end position="129"/>
    </location>
</feature>
<feature type="transmembrane region" description="Helical" evidence="6">
    <location>
        <begin position="20"/>
        <end position="41"/>
    </location>
</feature>
<evidence type="ECO:0000313" key="7">
    <source>
        <dbReference type="Proteomes" id="UP000515152"/>
    </source>
</evidence>
<feature type="transmembrane region" description="Helical" evidence="6">
    <location>
        <begin position="82"/>
        <end position="100"/>
    </location>
</feature>
<comment type="similarity">
    <text evidence="2">Belongs to the major facilitator superfamily.</text>
</comment>
<feature type="transmembrane region" description="Helical" evidence="6">
    <location>
        <begin position="368"/>
        <end position="386"/>
    </location>
</feature>
<feature type="transmembrane region" description="Helical" evidence="6">
    <location>
        <begin position="453"/>
        <end position="477"/>
    </location>
</feature>
<keyword evidence="7" id="KW-1185">Reference proteome</keyword>
<keyword evidence="4 6" id="KW-1133">Transmembrane helix</keyword>